<evidence type="ECO:0000313" key="11">
    <source>
        <dbReference type="EMBL" id="MFC6671512.1"/>
    </source>
</evidence>
<feature type="transmembrane region" description="Helical" evidence="9">
    <location>
        <begin position="99"/>
        <end position="119"/>
    </location>
</feature>
<evidence type="ECO:0000256" key="6">
    <source>
        <dbReference type="ARBA" id="ARBA00022989"/>
    </source>
</evidence>
<dbReference type="Proteomes" id="UP001596422">
    <property type="component" value="Unassembled WGS sequence"/>
</dbReference>
<evidence type="ECO:0000256" key="4">
    <source>
        <dbReference type="ARBA" id="ARBA00022519"/>
    </source>
</evidence>
<keyword evidence="3" id="KW-1003">Cell membrane</keyword>
<dbReference type="PANTHER" id="PTHR35011:SF10">
    <property type="entry name" value="TRAP TRANSPORTER SMALL PERMEASE PROTEIN"/>
    <property type="match status" value="1"/>
</dbReference>
<dbReference type="Pfam" id="PF04290">
    <property type="entry name" value="DctQ"/>
    <property type="match status" value="1"/>
</dbReference>
<proteinExistence type="inferred from homology"/>
<dbReference type="InterPro" id="IPR007387">
    <property type="entry name" value="TRAP_DctQ"/>
</dbReference>
<dbReference type="EMBL" id="JBHSWE010000001">
    <property type="protein sequence ID" value="MFC6671512.1"/>
    <property type="molecule type" value="Genomic_DNA"/>
</dbReference>
<evidence type="ECO:0000313" key="12">
    <source>
        <dbReference type="Proteomes" id="UP001596422"/>
    </source>
</evidence>
<evidence type="ECO:0000256" key="2">
    <source>
        <dbReference type="ARBA" id="ARBA00022448"/>
    </source>
</evidence>
<comment type="similarity">
    <text evidence="8 9">Belongs to the TRAP transporter small permease family.</text>
</comment>
<dbReference type="RefSeq" id="WP_379910016.1">
    <property type="nucleotide sequence ID" value="NZ_JBHSWE010000001.1"/>
</dbReference>
<comment type="caution">
    <text evidence="11">The sequence shown here is derived from an EMBL/GenBank/DDBJ whole genome shotgun (WGS) entry which is preliminary data.</text>
</comment>
<feature type="transmembrane region" description="Helical" evidence="9">
    <location>
        <begin position="21"/>
        <end position="44"/>
    </location>
</feature>
<sequence>MSINDWIRARYAEWGPARWPAFALELLAGVTLFALMAMTCVDVVGRYFFNHPLDGGTELTEVGLAILVFAEMPLITCRGGHVVVDILDRRLGHRLVKVLGLLATLLISTAFYFLAVRIFELGERSLRRNEVSEMLQLPLGLVAQYIAVMSWVTAAAMISYGAYRLIRRH</sequence>
<evidence type="ECO:0000256" key="3">
    <source>
        <dbReference type="ARBA" id="ARBA00022475"/>
    </source>
</evidence>
<keyword evidence="2 9" id="KW-0813">Transport</keyword>
<keyword evidence="5 9" id="KW-0812">Transmembrane</keyword>
<evidence type="ECO:0000259" key="10">
    <source>
        <dbReference type="Pfam" id="PF04290"/>
    </source>
</evidence>
<dbReference type="InterPro" id="IPR055348">
    <property type="entry name" value="DctQ"/>
</dbReference>
<gene>
    <name evidence="11" type="ORF">ACFQDL_16635</name>
</gene>
<evidence type="ECO:0000256" key="8">
    <source>
        <dbReference type="ARBA" id="ARBA00038436"/>
    </source>
</evidence>
<evidence type="ECO:0000256" key="1">
    <source>
        <dbReference type="ARBA" id="ARBA00004429"/>
    </source>
</evidence>
<comment type="subunit">
    <text evidence="9">The complex comprises the extracytoplasmic solute receptor protein and the two transmembrane proteins.</text>
</comment>
<name>A0ABW2A223_9GAMM</name>
<keyword evidence="7 9" id="KW-0472">Membrane</keyword>
<keyword evidence="12" id="KW-1185">Reference proteome</keyword>
<evidence type="ECO:0000256" key="7">
    <source>
        <dbReference type="ARBA" id="ARBA00023136"/>
    </source>
</evidence>
<accession>A0ABW2A223</accession>
<comment type="function">
    <text evidence="9">Part of the tripartite ATP-independent periplasmic (TRAP) transport system.</text>
</comment>
<feature type="transmembrane region" description="Helical" evidence="9">
    <location>
        <begin position="64"/>
        <end position="87"/>
    </location>
</feature>
<evidence type="ECO:0000256" key="5">
    <source>
        <dbReference type="ARBA" id="ARBA00022692"/>
    </source>
</evidence>
<reference evidence="12" key="1">
    <citation type="journal article" date="2019" name="Int. J. Syst. Evol. Microbiol.">
        <title>The Global Catalogue of Microorganisms (GCM) 10K type strain sequencing project: providing services to taxonomists for standard genome sequencing and annotation.</title>
        <authorList>
            <consortium name="The Broad Institute Genomics Platform"/>
            <consortium name="The Broad Institute Genome Sequencing Center for Infectious Disease"/>
            <person name="Wu L."/>
            <person name="Ma J."/>
        </authorList>
    </citation>
    <scope>NUCLEOTIDE SEQUENCE [LARGE SCALE GENOMIC DNA]</scope>
    <source>
        <strain evidence="12">NBRC 111756</strain>
    </source>
</reference>
<keyword evidence="6 9" id="KW-1133">Transmembrane helix</keyword>
<evidence type="ECO:0000256" key="9">
    <source>
        <dbReference type="RuleBase" id="RU369079"/>
    </source>
</evidence>
<keyword evidence="4 9" id="KW-0997">Cell inner membrane</keyword>
<feature type="domain" description="Tripartite ATP-independent periplasmic transporters DctQ component" evidence="10">
    <location>
        <begin position="35"/>
        <end position="164"/>
    </location>
</feature>
<dbReference type="PANTHER" id="PTHR35011">
    <property type="entry name" value="2,3-DIKETO-L-GULONATE TRAP TRANSPORTER SMALL PERMEASE PROTEIN YIAM"/>
    <property type="match status" value="1"/>
</dbReference>
<comment type="subcellular location">
    <subcellularLocation>
        <location evidence="1 9">Cell inner membrane</location>
        <topology evidence="1 9">Multi-pass membrane protein</topology>
    </subcellularLocation>
</comment>
<organism evidence="11 12">
    <name type="scientific">Marinobacterium aestuariivivens</name>
    <dbReference type="NCBI Taxonomy" id="1698799"/>
    <lineage>
        <taxon>Bacteria</taxon>
        <taxon>Pseudomonadati</taxon>
        <taxon>Pseudomonadota</taxon>
        <taxon>Gammaproteobacteria</taxon>
        <taxon>Oceanospirillales</taxon>
        <taxon>Oceanospirillaceae</taxon>
        <taxon>Marinobacterium</taxon>
    </lineage>
</organism>
<protein>
    <recommendedName>
        <fullName evidence="9">TRAP transporter small permease protein</fullName>
    </recommendedName>
</protein>
<feature type="transmembrane region" description="Helical" evidence="9">
    <location>
        <begin position="139"/>
        <end position="163"/>
    </location>
</feature>